<dbReference type="InterPro" id="IPR051140">
    <property type="entry name" value="GATA_TF"/>
</dbReference>
<dbReference type="SUPFAM" id="SSF57716">
    <property type="entry name" value="Glucocorticoid receptor-like (DNA-binding domain)"/>
    <property type="match status" value="1"/>
</dbReference>
<dbReference type="AlphaFoldDB" id="A0A5N5FUB5"/>
<organism evidence="13 14">
    <name type="scientific">Pyrus ussuriensis x Pyrus communis</name>
    <dbReference type="NCBI Taxonomy" id="2448454"/>
    <lineage>
        <taxon>Eukaryota</taxon>
        <taxon>Viridiplantae</taxon>
        <taxon>Streptophyta</taxon>
        <taxon>Embryophyta</taxon>
        <taxon>Tracheophyta</taxon>
        <taxon>Spermatophyta</taxon>
        <taxon>Magnoliopsida</taxon>
        <taxon>eudicotyledons</taxon>
        <taxon>Gunneridae</taxon>
        <taxon>Pentapetalae</taxon>
        <taxon>rosids</taxon>
        <taxon>fabids</taxon>
        <taxon>Rosales</taxon>
        <taxon>Rosaceae</taxon>
        <taxon>Amygdaloideae</taxon>
        <taxon>Maleae</taxon>
        <taxon>Pyrus</taxon>
    </lineage>
</organism>
<dbReference type="GO" id="GO:0043565">
    <property type="term" value="F:sequence-specific DNA binding"/>
    <property type="evidence" value="ECO:0007669"/>
    <property type="project" value="InterPro"/>
</dbReference>
<evidence type="ECO:0000259" key="12">
    <source>
        <dbReference type="PROSITE" id="PS50114"/>
    </source>
</evidence>
<name>A0A5N5FUB5_9ROSA</name>
<dbReference type="FunFam" id="3.30.50.10:FF:000018">
    <property type="entry name" value="GATA transcription factor"/>
    <property type="match status" value="1"/>
</dbReference>
<keyword evidence="3 10" id="KW-0863">Zinc-finger</keyword>
<evidence type="ECO:0000256" key="6">
    <source>
        <dbReference type="ARBA" id="ARBA00023125"/>
    </source>
</evidence>
<keyword evidence="4" id="KW-0862">Zinc</keyword>
<dbReference type="Gene3D" id="3.30.50.10">
    <property type="entry name" value="Erythroid Transcription Factor GATA-1, subunit A"/>
    <property type="match status" value="1"/>
</dbReference>
<feature type="compositionally biased region" description="Basic residues" evidence="11">
    <location>
        <begin position="213"/>
        <end position="222"/>
    </location>
</feature>
<evidence type="ECO:0000256" key="8">
    <source>
        <dbReference type="ARBA" id="ARBA00023163"/>
    </source>
</evidence>
<evidence type="ECO:0000256" key="3">
    <source>
        <dbReference type="ARBA" id="ARBA00022771"/>
    </source>
</evidence>
<keyword evidence="14" id="KW-1185">Reference proteome</keyword>
<gene>
    <name evidence="13" type="ORF">D8674_006406</name>
</gene>
<dbReference type="GO" id="GO:0008270">
    <property type="term" value="F:zinc ion binding"/>
    <property type="evidence" value="ECO:0007669"/>
    <property type="project" value="UniProtKB-KW"/>
</dbReference>
<dbReference type="Proteomes" id="UP000327157">
    <property type="component" value="Chromosome 11"/>
</dbReference>
<evidence type="ECO:0000313" key="13">
    <source>
        <dbReference type="EMBL" id="KAB2606689.1"/>
    </source>
</evidence>
<keyword evidence="6" id="KW-0238">DNA-binding</keyword>
<evidence type="ECO:0000256" key="11">
    <source>
        <dbReference type="SAM" id="MobiDB-lite"/>
    </source>
</evidence>
<dbReference type="SMART" id="SM00401">
    <property type="entry name" value="ZnF_GATA"/>
    <property type="match status" value="1"/>
</dbReference>
<keyword evidence="8" id="KW-0804">Transcription</keyword>
<keyword evidence="2" id="KW-0479">Metal-binding</keyword>
<dbReference type="CDD" id="cd00202">
    <property type="entry name" value="ZnF_GATA"/>
    <property type="match status" value="1"/>
</dbReference>
<evidence type="ECO:0000256" key="9">
    <source>
        <dbReference type="ARBA" id="ARBA00023242"/>
    </source>
</evidence>
<dbReference type="GO" id="GO:0006355">
    <property type="term" value="P:regulation of DNA-templated transcription"/>
    <property type="evidence" value="ECO:0007669"/>
    <property type="project" value="InterPro"/>
</dbReference>
<accession>A0A5N5FUB5</accession>
<comment type="caution">
    <text evidence="13">The sequence shown here is derived from an EMBL/GenBank/DDBJ whole genome shotgun (WGS) entry which is preliminary data.</text>
</comment>
<dbReference type="OrthoDB" id="2162994at2759"/>
<keyword evidence="5" id="KW-0805">Transcription regulation</keyword>
<evidence type="ECO:0000256" key="10">
    <source>
        <dbReference type="PROSITE-ProRule" id="PRU00094"/>
    </source>
</evidence>
<protein>
    <submittedName>
        <fullName evidence="13">GATA transcription factor 11-like</fullName>
    </submittedName>
</protein>
<proteinExistence type="inferred from homology"/>
<dbReference type="GO" id="GO:0005634">
    <property type="term" value="C:nucleus"/>
    <property type="evidence" value="ECO:0007669"/>
    <property type="project" value="TreeGrafter"/>
</dbReference>
<dbReference type="PANTHER" id="PTHR45658">
    <property type="entry name" value="GATA TRANSCRIPTION FACTOR"/>
    <property type="match status" value="1"/>
</dbReference>
<sequence>MTAVSADVTKLTKRERPNRVLRELGIRACAVNISDMDGSLPTDGAFNYESFLSNDILSALDFPMEDIDDSVEDNDWDTKFQDIEPPPNIDQLLGSGFFSYDDKKKHTNLSTPYEQMYQPQFPSVTCETIRSKGSLRNDDHESIGSCAAQFEPKFEKRTRSKLSRSRRANPVIFSTQFIPSTSSNSSATENLYHWDACKFDVESSRTEDMLNTTKRKQKKKTGKLTTDEPGESREAKKCTHCQVTKTPQWREGPLGPKTLCNACGVRYRSGRLFPEYRPAASPTFVAAVHSNSHKKVIELRSKGCQEAVMGILSSAR</sequence>
<reference evidence="13 14" key="1">
    <citation type="submission" date="2019-09" db="EMBL/GenBank/DDBJ databases">
        <authorList>
            <person name="Ou C."/>
        </authorList>
    </citation>
    <scope>NUCLEOTIDE SEQUENCE [LARGE SCALE GENOMIC DNA]</scope>
    <source>
        <strain evidence="13">S2</strain>
        <tissue evidence="13">Leaf</tissue>
    </source>
</reference>
<evidence type="ECO:0000256" key="2">
    <source>
        <dbReference type="ARBA" id="ARBA00022723"/>
    </source>
</evidence>
<dbReference type="PROSITE" id="PS50114">
    <property type="entry name" value="GATA_ZN_FINGER_2"/>
    <property type="match status" value="1"/>
</dbReference>
<reference evidence="14" key="2">
    <citation type="submission" date="2019-10" db="EMBL/GenBank/DDBJ databases">
        <title>A de novo genome assembly of a pear dwarfing rootstock.</title>
        <authorList>
            <person name="Wang F."/>
            <person name="Wang J."/>
            <person name="Li S."/>
            <person name="Zhang Y."/>
            <person name="Fang M."/>
            <person name="Ma L."/>
            <person name="Zhao Y."/>
            <person name="Jiang S."/>
        </authorList>
    </citation>
    <scope>NUCLEOTIDE SEQUENCE [LARGE SCALE GENOMIC DNA]</scope>
</reference>
<comment type="similarity">
    <text evidence="1">Belongs to the type IV zinc-finger family. Class A subfamily.</text>
</comment>
<evidence type="ECO:0000256" key="4">
    <source>
        <dbReference type="ARBA" id="ARBA00022833"/>
    </source>
</evidence>
<evidence type="ECO:0000256" key="7">
    <source>
        <dbReference type="ARBA" id="ARBA00023159"/>
    </source>
</evidence>
<evidence type="ECO:0000256" key="1">
    <source>
        <dbReference type="ARBA" id="ARBA00005694"/>
    </source>
</evidence>
<dbReference type="InterPro" id="IPR013088">
    <property type="entry name" value="Znf_NHR/GATA"/>
</dbReference>
<evidence type="ECO:0000313" key="14">
    <source>
        <dbReference type="Proteomes" id="UP000327157"/>
    </source>
</evidence>
<reference evidence="13 14" key="3">
    <citation type="submission" date="2019-11" db="EMBL/GenBank/DDBJ databases">
        <title>A de novo genome assembly of a pear dwarfing rootstock.</title>
        <authorList>
            <person name="Wang F."/>
            <person name="Wang J."/>
            <person name="Li S."/>
            <person name="Zhang Y."/>
            <person name="Fang M."/>
            <person name="Ma L."/>
            <person name="Zhao Y."/>
            <person name="Jiang S."/>
        </authorList>
    </citation>
    <scope>NUCLEOTIDE SEQUENCE [LARGE SCALE GENOMIC DNA]</scope>
    <source>
        <strain evidence="13">S2</strain>
        <tissue evidence="13">Leaf</tissue>
    </source>
</reference>
<feature type="domain" description="GATA-type" evidence="12">
    <location>
        <begin position="232"/>
        <end position="268"/>
    </location>
</feature>
<dbReference type="PANTHER" id="PTHR45658:SF126">
    <property type="entry name" value="GATA-TYPE DOMAIN-CONTAINING PROTEIN"/>
    <property type="match status" value="1"/>
</dbReference>
<dbReference type="Pfam" id="PF00320">
    <property type="entry name" value="GATA"/>
    <property type="match status" value="1"/>
</dbReference>
<dbReference type="InterPro" id="IPR000679">
    <property type="entry name" value="Znf_GATA"/>
</dbReference>
<feature type="region of interest" description="Disordered" evidence="11">
    <location>
        <begin position="206"/>
        <end position="232"/>
    </location>
</feature>
<dbReference type="PROSITE" id="PS00344">
    <property type="entry name" value="GATA_ZN_FINGER_1"/>
    <property type="match status" value="1"/>
</dbReference>
<evidence type="ECO:0000256" key="5">
    <source>
        <dbReference type="ARBA" id="ARBA00023015"/>
    </source>
</evidence>
<keyword evidence="7" id="KW-0010">Activator</keyword>
<dbReference type="GO" id="GO:0030154">
    <property type="term" value="P:cell differentiation"/>
    <property type="evidence" value="ECO:0007669"/>
    <property type="project" value="TreeGrafter"/>
</dbReference>
<keyword evidence="9" id="KW-0539">Nucleus</keyword>
<dbReference type="EMBL" id="SMOL01000559">
    <property type="protein sequence ID" value="KAB2606689.1"/>
    <property type="molecule type" value="Genomic_DNA"/>
</dbReference>